<dbReference type="SUPFAM" id="SSF56601">
    <property type="entry name" value="beta-lactamase/transpeptidase-like"/>
    <property type="match status" value="1"/>
</dbReference>
<evidence type="ECO:0000313" key="3">
    <source>
        <dbReference type="Proteomes" id="UP001196565"/>
    </source>
</evidence>
<dbReference type="InterPro" id="IPR012338">
    <property type="entry name" value="Beta-lactam/transpept-like"/>
</dbReference>
<proteinExistence type="predicted"/>
<dbReference type="Gene3D" id="3.40.710.10">
    <property type="entry name" value="DD-peptidase/beta-lactamase superfamily"/>
    <property type="match status" value="1"/>
</dbReference>
<dbReference type="PANTHER" id="PTHR43283">
    <property type="entry name" value="BETA-LACTAMASE-RELATED"/>
    <property type="match status" value="1"/>
</dbReference>
<accession>A0ABS7AC88</accession>
<protein>
    <submittedName>
        <fullName evidence="2">Beta-lactamase family protein</fullName>
    </submittedName>
</protein>
<dbReference type="RefSeq" id="WP_219764280.1">
    <property type="nucleotide sequence ID" value="NZ_JAHYBZ010000006.1"/>
</dbReference>
<dbReference type="EMBL" id="JAHYBZ010000006">
    <property type="protein sequence ID" value="MBW6399675.1"/>
    <property type="molecule type" value="Genomic_DNA"/>
</dbReference>
<reference evidence="2 3" key="1">
    <citation type="submission" date="2021-07" db="EMBL/GenBank/DDBJ databases">
        <authorList>
            <person name="So Y."/>
        </authorList>
    </citation>
    <scope>NUCLEOTIDE SEQUENCE [LARGE SCALE GENOMIC DNA]</scope>
    <source>
        <strain evidence="2 3">HJA6</strain>
    </source>
</reference>
<evidence type="ECO:0000259" key="1">
    <source>
        <dbReference type="Pfam" id="PF00144"/>
    </source>
</evidence>
<dbReference type="Proteomes" id="UP001196565">
    <property type="component" value="Unassembled WGS sequence"/>
</dbReference>
<feature type="domain" description="Beta-lactamase-related" evidence="1">
    <location>
        <begin position="33"/>
        <end position="395"/>
    </location>
</feature>
<evidence type="ECO:0000313" key="2">
    <source>
        <dbReference type="EMBL" id="MBW6399675.1"/>
    </source>
</evidence>
<dbReference type="Pfam" id="PF00144">
    <property type="entry name" value="Beta-lactamase"/>
    <property type="match status" value="1"/>
</dbReference>
<dbReference type="InterPro" id="IPR050789">
    <property type="entry name" value="Diverse_Enzym_Activities"/>
</dbReference>
<sequence length="413" mass="43500">MSIIQTDTPPLPPARPEAVGMSAARLARIRPALEREMEAGRFPGGVVAIARRGKLVHLEAVGWLDPVAKVPMPADAMFSIASMTKPVCGVAALSLVEEGRVLVNDPVGAFLPPLMEMQVAKPTPGMLSGDGPIELEPQRRPMTVQDAMRHTTGFVYGGGGFGATAVHKAHPGSSLNVAREYDAAGLAEALGRTPLLHHPGTVWEYGFSTDVLGLVVGAAAGKSLGTVMRERIFEPLGMAETGYVLPAGGEARFAKPLPVSPADGSPQRVAAPVEAPRLEVGGAGLVSTASDYLRFAEMLRAGGSLYGERVLSPATVRWMASDHMKGVAGGPETIDPGLEGYGFGLTVAVRRTPGGSAYMGQPGAFGWSGVFGTFFWVDPAEELAVVLMSHVPGELRRRYRVIVNMLTYQALEN</sequence>
<name>A0ABS7AC88_9PROT</name>
<dbReference type="InterPro" id="IPR001466">
    <property type="entry name" value="Beta-lactam-related"/>
</dbReference>
<keyword evidence="3" id="KW-1185">Reference proteome</keyword>
<comment type="caution">
    <text evidence="2">The sequence shown here is derived from an EMBL/GenBank/DDBJ whole genome shotgun (WGS) entry which is preliminary data.</text>
</comment>
<gene>
    <name evidence="2" type="ORF">KPL78_17580</name>
</gene>
<dbReference type="PANTHER" id="PTHR43283:SF3">
    <property type="entry name" value="BETA-LACTAMASE FAMILY PROTEIN (AFU_ORTHOLOGUE AFUA_5G07500)"/>
    <property type="match status" value="1"/>
</dbReference>
<organism evidence="2 3">
    <name type="scientific">Roseomonas alba</name>
    <dbReference type="NCBI Taxonomy" id="2846776"/>
    <lineage>
        <taxon>Bacteria</taxon>
        <taxon>Pseudomonadati</taxon>
        <taxon>Pseudomonadota</taxon>
        <taxon>Alphaproteobacteria</taxon>
        <taxon>Acetobacterales</taxon>
        <taxon>Roseomonadaceae</taxon>
        <taxon>Roseomonas</taxon>
    </lineage>
</organism>